<dbReference type="Proteomes" id="UP001162131">
    <property type="component" value="Unassembled WGS sequence"/>
</dbReference>
<protein>
    <submittedName>
        <fullName evidence="1">Uncharacterized protein</fullName>
    </submittedName>
</protein>
<proteinExistence type="predicted"/>
<sequence>MSFSCLKCFIDGCVNCPILLCRCKDPAAFFCEEHFTPHILDELRLEHHSERISIEMKSVELRKILTAKINKIRNRKSEFISNLHSFKLYLFVL</sequence>
<name>A0AAU9J4H2_9CILI</name>
<evidence type="ECO:0000313" key="2">
    <source>
        <dbReference type="Proteomes" id="UP001162131"/>
    </source>
</evidence>
<gene>
    <name evidence="1" type="ORF">BSTOLATCC_MIC30470</name>
</gene>
<reference evidence="1" key="1">
    <citation type="submission" date="2021-09" db="EMBL/GenBank/DDBJ databases">
        <authorList>
            <consortium name="AG Swart"/>
            <person name="Singh M."/>
            <person name="Singh A."/>
            <person name="Seah K."/>
            <person name="Emmerich C."/>
        </authorList>
    </citation>
    <scope>NUCLEOTIDE SEQUENCE</scope>
    <source>
        <strain evidence="1">ATCC30299</strain>
    </source>
</reference>
<dbReference type="AlphaFoldDB" id="A0AAU9J4H2"/>
<keyword evidence="2" id="KW-1185">Reference proteome</keyword>
<dbReference type="EMBL" id="CAJZBQ010000030">
    <property type="protein sequence ID" value="CAG9322089.1"/>
    <property type="molecule type" value="Genomic_DNA"/>
</dbReference>
<organism evidence="1 2">
    <name type="scientific">Blepharisma stoltei</name>
    <dbReference type="NCBI Taxonomy" id="1481888"/>
    <lineage>
        <taxon>Eukaryota</taxon>
        <taxon>Sar</taxon>
        <taxon>Alveolata</taxon>
        <taxon>Ciliophora</taxon>
        <taxon>Postciliodesmatophora</taxon>
        <taxon>Heterotrichea</taxon>
        <taxon>Heterotrichida</taxon>
        <taxon>Blepharismidae</taxon>
        <taxon>Blepharisma</taxon>
    </lineage>
</organism>
<comment type="caution">
    <text evidence="1">The sequence shown here is derived from an EMBL/GenBank/DDBJ whole genome shotgun (WGS) entry which is preliminary data.</text>
</comment>
<evidence type="ECO:0000313" key="1">
    <source>
        <dbReference type="EMBL" id="CAG9322089.1"/>
    </source>
</evidence>
<accession>A0AAU9J4H2</accession>